<evidence type="ECO:0000256" key="1">
    <source>
        <dbReference type="SAM" id="MobiDB-lite"/>
    </source>
</evidence>
<organism evidence="2 3">
    <name type="scientific">Streptomyces candidus</name>
    <dbReference type="NCBI Taxonomy" id="67283"/>
    <lineage>
        <taxon>Bacteria</taxon>
        <taxon>Bacillati</taxon>
        <taxon>Actinomycetota</taxon>
        <taxon>Actinomycetes</taxon>
        <taxon>Kitasatosporales</taxon>
        <taxon>Streptomycetaceae</taxon>
        <taxon>Streptomyces</taxon>
    </lineage>
</organism>
<proteinExistence type="predicted"/>
<keyword evidence="3" id="KW-1185">Reference proteome</keyword>
<evidence type="ECO:0000313" key="3">
    <source>
        <dbReference type="Proteomes" id="UP000540423"/>
    </source>
</evidence>
<gene>
    <name evidence="2" type="ORF">HNQ79_000103</name>
</gene>
<feature type="compositionally biased region" description="Basic and acidic residues" evidence="1">
    <location>
        <begin position="71"/>
        <end position="106"/>
    </location>
</feature>
<comment type="caution">
    <text evidence="2">The sequence shown here is derived from an EMBL/GenBank/DDBJ whole genome shotgun (WGS) entry which is preliminary data.</text>
</comment>
<reference evidence="2 3" key="1">
    <citation type="submission" date="2020-08" db="EMBL/GenBank/DDBJ databases">
        <title>Genomic Encyclopedia of Type Strains, Phase IV (KMG-IV): sequencing the most valuable type-strain genomes for metagenomic binning, comparative biology and taxonomic classification.</title>
        <authorList>
            <person name="Goeker M."/>
        </authorList>
    </citation>
    <scope>NUCLEOTIDE SEQUENCE [LARGE SCALE GENOMIC DNA]</scope>
    <source>
        <strain evidence="2 3">DSM 40141</strain>
    </source>
</reference>
<evidence type="ECO:0000313" key="2">
    <source>
        <dbReference type="EMBL" id="MBB6433665.1"/>
    </source>
</evidence>
<dbReference type="AlphaFoldDB" id="A0A7X0LMA3"/>
<feature type="region of interest" description="Disordered" evidence="1">
    <location>
        <begin position="1"/>
        <end position="109"/>
    </location>
</feature>
<name>A0A7X0LMA3_9ACTN</name>
<dbReference type="Proteomes" id="UP000540423">
    <property type="component" value="Unassembled WGS sequence"/>
</dbReference>
<dbReference type="EMBL" id="JACHEM010000001">
    <property type="protein sequence ID" value="MBB6433665.1"/>
    <property type="molecule type" value="Genomic_DNA"/>
</dbReference>
<protein>
    <submittedName>
        <fullName evidence="2">Uncharacterized protein</fullName>
    </submittedName>
</protein>
<feature type="compositionally biased region" description="Basic and acidic residues" evidence="1">
    <location>
        <begin position="45"/>
        <end position="59"/>
    </location>
</feature>
<accession>A0A7X0LMA3</accession>
<sequence>MCDHDMPDSFLEPAARAHRPYECPRTPRPLQRADELRAQHPVRQPVDRGGDGDVLDGRRQVRRLTGGRDGGVGREQEAGSHGDARRPVREGERRHPHALVDDDPHPFPRIPRVGVAQTSRGPETKSMPVCTGGLPDADEAGQGGVHYDFTSRSRARRGSTTSRIRRGRLRRDGTREGVAAGAGPRVGDGYCVETALHLVV</sequence>